<reference evidence="2 3" key="1">
    <citation type="submission" date="2019-03" db="EMBL/GenBank/DDBJ databases">
        <title>Deep-cultivation of Planctomycetes and their phenomic and genomic characterization uncovers novel biology.</title>
        <authorList>
            <person name="Wiegand S."/>
            <person name="Jogler M."/>
            <person name="Boedeker C."/>
            <person name="Pinto D."/>
            <person name="Vollmers J."/>
            <person name="Rivas-Marin E."/>
            <person name="Kohn T."/>
            <person name="Peeters S.H."/>
            <person name="Heuer A."/>
            <person name="Rast P."/>
            <person name="Oberbeckmann S."/>
            <person name="Bunk B."/>
            <person name="Jeske O."/>
            <person name="Meyerdierks A."/>
            <person name="Storesund J.E."/>
            <person name="Kallscheuer N."/>
            <person name="Luecker S."/>
            <person name="Lage O.M."/>
            <person name="Pohl T."/>
            <person name="Merkel B.J."/>
            <person name="Hornburger P."/>
            <person name="Mueller R.-W."/>
            <person name="Bruemmer F."/>
            <person name="Labrenz M."/>
            <person name="Spormann A.M."/>
            <person name="Op den Camp H."/>
            <person name="Overmann J."/>
            <person name="Amann R."/>
            <person name="Jetten M.S.M."/>
            <person name="Mascher T."/>
            <person name="Medema M.H."/>
            <person name="Devos D.P."/>
            <person name="Kaster A.-K."/>
            <person name="Ovreas L."/>
            <person name="Rohde M."/>
            <person name="Galperin M.Y."/>
            <person name="Jogler C."/>
        </authorList>
    </citation>
    <scope>NUCLEOTIDE SEQUENCE [LARGE SCALE GENOMIC DNA]</scope>
    <source>
        <strain evidence="2 3">V144</strain>
    </source>
</reference>
<evidence type="ECO:0000259" key="1">
    <source>
        <dbReference type="PROSITE" id="PS50222"/>
    </source>
</evidence>
<accession>A0A517VWQ1</accession>
<feature type="domain" description="EF-hand" evidence="1">
    <location>
        <begin position="347"/>
        <end position="382"/>
    </location>
</feature>
<dbReference type="InterPro" id="IPR018247">
    <property type="entry name" value="EF_Hand_1_Ca_BS"/>
</dbReference>
<dbReference type="InterPro" id="IPR002048">
    <property type="entry name" value="EF_hand_dom"/>
</dbReference>
<feature type="domain" description="EF-hand" evidence="1">
    <location>
        <begin position="252"/>
        <end position="287"/>
    </location>
</feature>
<dbReference type="SUPFAM" id="SSF47473">
    <property type="entry name" value="EF-hand"/>
    <property type="match status" value="3"/>
</dbReference>
<dbReference type="InterPro" id="IPR011992">
    <property type="entry name" value="EF-hand-dom_pair"/>
</dbReference>
<dbReference type="PANTHER" id="PTHR10827:SF85">
    <property type="entry name" value="CALCIUM-BINDING PROTEIN"/>
    <property type="match status" value="1"/>
</dbReference>
<feature type="domain" description="EF-hand" evidence="1">
    <location>
        <begin position="61"/>
        <end position="96"/>
    </location>
</feature>
<dbReference type="Pfam" id="PF13202">
    <property type="entry name" value="EF-hand_5"/>
    <property type="match status" value="4"/>
</dbReference>
<gene>
    <name evidence="2" type="ORF">V144x_29030</name>
</gene>
<organism evidence="2 3">
    <name type="scientific">Gimesia aquarii</name>
    <dbReference type="NCBI Taxonomy" id="2527964"/>
    <lineage>
        <taxon>Bacteria</taxon>
        <taxon>Pseudomonadati</taxon>
        <taxon>Planctomycetota</taxon>
        <taxon>Planctomycetia</taxon>
        <taxon>Planctomycetales</taxon>
        <taxon>Planctomycetaceae</taxon>
        <taxon>Gimesia</taxon>
    </lineage>
</organism>
<name>A0A517VWQ1_9PLAN</name>
<sequence>MLVVCLWGMIGNSHMLAGEVRPEANDDQHKHAAQRIVLLAPSAPFIIELSVLVDKETFRTTTTDYIDRLFRSLDRDQNNFIDLKEMENVPAFGIKQYDQGTPAQRMKKLEFPPMDNRLSLAEFASYLHSAQGTAFRITGTPSRTSQAIELFRKLDQNGDGSISDAEFMASSKTLFMYDRDEDEVFNVAELQPFGSDPNRVGAQPVVRQVVETPFRRLDNDQSIKDSISELFKKYVEHANAEKTTLSVNCFKSGDPDAMARVQSFDRDRDGFLSHDELFVYLQNPVIDVQLQITLPRKQRFRPQLKLLKKQSNRMSEIEPVSNSKLKLRVDGLLLELRAKSSRHMFADNVRFYQTRFRVVDADKNGYLNQSEFMQLNIPKLDYKNVDQNKDDMLTVKELTDSLIKDTLAVQNQVVMTVQNDGKSLFEILDTDLDRRLSPRELQKSVQRVREYDGNRDRSLDVSELRGHFKLTFELGKPELFVFDPRMNSMAMGQGRAVQRTSSGPRWFQRMDRNRDGDISPREFLFDPSLFIKLDTNHDSLISPAEAEALKDNQ</sequence>
<evidence type="ECO:0000313" key="3">
    <source>
        <dbReference type="Proteomes" id="UP000318704"/>
    </source>
</evidence>
<protein>
    <submittedName>
        <fullName evidence="2">EF hand</fullName>
    </submittedName>
</protein>
<dbReference type="GO" id="GO:0005509">
    <property type="term" value="F:calcium ion binding"/>
    <property type="evidence" value="ECO:0007669"/>
    <property type="project" value="InterPro"/>
</dbReference>
<dbReference type="AlphaFoldDB" id="A0A517VWQ1"/>
<dbReference type="PROSITE" id="PS00018">
    <property type="entry name" value="EF_HAND_1"/>
    <property type="match status" value="7"/>
</dbReference>
<dbReference type="PANTHER" id="PTHR10827">
    <property type="entry name" value="RETICULOCALBIN"/>
    <property type="match status" value="1"/>
</dbReference>
<dbReference type="EMBL" id="CP037920">
    <property type="protein sequence ID" value="QDT97428.1"/>
    <property type="molecule type" value="Genomic_DNA"/>
</dbReference>
<dbReference type="PROSITE" id="PS50222">
    <property type="entry name" value="EF_HAND_2"/>
    <property type="match status" value="4"/>
</dbReference>
<evidence type="ECO:0000313" key="2">
    <source>
        <dbReference type="EMBL" id="QDT97428.1"/>
    </source>
</evidence>
<feature type="domain" description="EF-hand" evidence="1">
    <location>
        <begin position="142"/>
        <end position="177"/>
    </location>
</feature>
<dbReference type="RefSeq" id="WP_197998929.1">
    <property type="nucleotide sequence ID" value="NZ_CP037920.1"/>
</dbReference>
<dbReference type="Gene3D" id="1.10.238.10">
    <property type="entry name" value="EF-hand"/>
    <property type="match status" value="4"/>
</dbReference>
<dbReference type="Pfam" id="PF13833">
    <property type="entry name" value="EF-hand_8"/>
    <property type="match status" value="1"/>
</dbReference>
<proteinExistence type="predicted"/>
<dbReference type="SMART" id="SM00054">
    <property type="entry name" value="EFh"/>
    <property type="match status" value="6"/>
</dbReference>
<dbReference type="Proteomes" id="UP000318704">
    <property type="component" value="Chromosome"/>
</dbReference>
<dbReference type="KEGG" id="gaw:V144x_29030"/>